<reference evidence="8 9" key="1">
    <citation type="submission" date="2016-11" db="EMBL/GenBank/DDBJ databases">
        <title>Complete genome sequence of Sulfitobacter sp. AM1-D1, a toxic bacteria associated with marine dinoflagellate Alexandrium minutum in East China Sea.</title>
        <authorList>
            <person name="Yang Q."/>
            <person name="Zhang X."/>
            <person name="Tian X."/>
        </authorList>
    </citation>
    <scope>NUCLEOTIDE SEQUENCE [LARGE SCALE GENOMIC DNA]</scope>
    <source>
        <strain evidence="8 9">AM1-D1</strain>
    </source>
</reference>
<dbReference type="PANTHER" id="PTHR30532">
    <property type="entry name" value="IRON III DICITRATE-BINDING PERIPLASMIC PROTEIN"/>
    <property type="match status" value="1"/>
</dbReference>
<organism evidence="8 9">
    <name type="scientific">Sulfitobacter alexandrii</name>
    <dbReference type="NCBI Taxonomy" id="1917485"/>
    <lineage>
        <taxon>Bacteria</taxon>
        <taxon>Pseudomonadati</taxon>
        <taxon>Pseudomonadota</taxon>
        <taxon>Alphaproteobacteria</taxon>
        <taxon>Rhodobacterales</taxon>
        <taxon>Roseobacteraceae</taxon>
        <taxon>Sulfitobacter</taxon>
    </lineage>
</organism>
<keyword evidence="4" id="KW-0406">Ion transport</keyword>
<dbReference type="KEGG" id="suam:BOO69_02275"/>
<keyword evidence="5 6" id="KW-0732">Signal</keyword>
<dbReference type="OrthoDB" id="63946at2"/>
<keyword evidence="3" id="KW-0813">Transport</keyword>
<dbReference type="PANTHER" id="PTHR30532:SF28">
    <property type="entry name" value="PETROBACTIN-BINDING PROTEIN YCLQ"/>
    <property type="match status" value="1"/>
</dbReference>
<dbReference type="InterPro" id="IPR002491">
    <property type="entry name" value="ABC_transptr_periplasmic_BD"/>
</dbReference>
<evidence type="ECO:0000259" key="7">
    <source>
        <dbReference type="PROSITE" id="PS50983"/>
    </source>
</evidence>
<evidence type="ECO:0000256" key="6">
    <source>
        <dbReference type="SAM" id="SignalP"/>
    </source>
</evidence>
<dbReference type="RefSeq" id="WP_071969923.1">
    <property type="nucleotide sequence ID" value="NZ_CP018076.1"/>
</dbReference>
<feature type="signal peptide" evidence="6">
    <location>
        <begin position="1"/>
        <end position="17"/>
    </location>
</feature>
<keyword evidence="4" id="KW-0408">Iron</keyword>
<comment type="subcellular location">
    <subcellularLocation>
        <location evidence="1">Cell envelope</location>
    </subcellularLocation>
</comment>
<sequence>MLRKLALCLSLSCGPLAAETVTVDTYRGPVEVETMPKRIAVLDVAALDTLAALGVTPAGVIDPIYVTYLGGATKGAEKVGTLFEPDFEAVAALAPDLIVAGGRSYEAVPDLARIAPTIDMTIWEDVVAQGLDRLAAYGEIFGKQDEAAALAAGFEEKLAATRAAVAGKGSALIVMTVGPKVSAYGSGGRFGWLHDALDLPEAVQSVEDATHGKAISFEFIRDADPEILIVVDRQAAIGQGGEAAKATLDNALVRKTRAWKNGPVMYLDSAPLYVAGGGIQSMSITLDQIAAGMTGS</sequence>
<evidence type="ECO:0000256" key="2">
    <source>
        <dbReference type="ARBA" id="ARBA00008814"/>
    </source>
</evidence>
<dbReference type="Pfam" id="PF01497">
    <property type="entry name" value="Peripla_BP_2"/>
    <property type="match status" value="1"/>
</dbReference>
<feature type="chain" id="PRO_5013062944" evidence="6">
    <location>
        <begin position="18"/>
        <end position="296"/>
    </location>
</feature>
<dbReference type="PROSITE" id="PS50983">
    <property type="entry name" value="FE_B12_PBP"/>
    <property type="match status" value="1"/>
</dbReference>
<dbReference type="Gene3D" id="3.40.50.1980">
    <property type="entry name" value="Nitrogenase molybdenum iron protein domain"/>
    <property type="match status" value="2"/>
</dbReference>
<dbReference type="SUPFAM" id="SSF53807">
    <property type="entry name" value="Helical backbone' metal receptor"/>
    <property type="match status" value="1"/>
</dbReference>
<evidence type="ECO:0000313" key="8">
    <source>
        <dbReference type="EMBL" id="APE42368.1"/>
    </source>
</evidence>
<dbReference type="EMBL" id="CP018076">
    <property type="protein sequence ID" value="APE42368.1"/>
    <property type="molecule type" value="Genomic_DNA"/>
</dbReference>
<evidence type="ECO:0000256" key="5">
    <source>
        <dbReference type="ARBA" id="ARBA00022729"/>
    </source>
</evidence>
<feature type="domain" description="Fe/B12 periplasmic-binding" evidence="7">
    <location>
        <begin position="38"/>
        <end position="296"/>
    </location>
</feature>
<dbReference type="STRING" id="1917485.BOO69_02275"/>
<evidence type="ECO:0000313" key="9">
    <source>
        <dbReference type="Proteomes" id="UP000181897"/>
    </source>
</evidence>
<dbReference type="InterPro" id="IPR033870">
    <property type="entry name" value="FatB"/>
</dbReference>
<protein>
    <submittedName>
        <fullName evidence="8">Iron ABC transporter substrate-binding protein</fullName>
    </submittedName>
</protein>
<evidence type="ECO:0000256" key="1">
    <source>
        <dbReference type="ARBA" id="ARBA00004196"/>
    </source>
</evidence>
<dbReference type="GO" id="GO:1901678">
    <property type="term" value="P:iron coordination entity transport"/>
    <property type="evidence" value="ECO:0007669"/>
    <property type="project" value="UniProtKB-ARBA"/>
</dbReference>
<proteinExistence type="inferred from homology"/>
<evidence type="ECO:0000256" key="3">
    <source>
        <dbReference type="ARBA" id="ARBA00022448"/>
    </source>
</evidence>
<dbReference type="InterPro" id="IPR051313">
    <property type="entry name" value="Bact_iron-sidero_bind"/>
</dbReference>
<keyword evidence="9" id="KW-1185">Reference proteome</keyword>
<dbReference type="GO" id="GO:0030288">
    <property type="term" value="C:outer membrane-bounded periplasmic space"/>
    <property type="evidence" value="ECO:0007669"/>
    <property type="project" value="TreeGrafter"/>
</dbReference>
<dbReference type="Proteomes" id="UP000181897">
    <property type="component" value="Chromosome"/>
</dbReference>
<name>A0A1J0WDV8_9RHOB</name>
<comment type="similarity">
    <text evidence="2">Belongs to the bacterial solute-binding protein 8 family.</text>
</comment>
<keyword evidence="4" id="KW-0410">Iron transport</keyword>
<accession>A0A1J0WDV8</accession>
<dbReference type="CDD" id="cd01140">
    <property type="entry name" value="FatB"/>
    <property type="match status" value="1"/>
</dbReference>
<dbReference type="AlphaFoldDB" id="A0A1J0WDV8"/>
<gene>
    <name evidence="8" type="ORF">BOO69_02275</name>
</gene>
<evidence type="ECO:0000256" key="4">
    <source>
        <dbReference type="ARBA" id="ARBA00022496"/>
    </source>
</evidence>